<keyword evidence="1" id="KW-0732">Signal</keyword>
<proteinExistence type="predicted"/>
<dbReference type="Proteomes" id="UP000005451">
    <property type="component" value="Unassembled WGS sequence"/>
</dbReference>
<evidence type="ECO:0000313" key="2">
    <source>
        <dbReference type="EMBL" id="EEB35583.1"/>
    </source>
</evidence>
<dbReference type="AlphaFoldDB" id="B6WAQ1"/>
<dbReference type="STRING" id="561177.ANHYDRO_01769"/>
<accession>B6WAQ1</accession>
<evidence type="ECO:0000313" key="3">
    <source>
        <dbReference type="Proteomes" id="UP000005451"/>
    </source>
</evidence>
<comment type="caution">
    <text evidence="2">The sequence shown here is derived from an EMBL/GenBank/DDBJ whole genome shotgun (WGS) entry which is preliminary data.</text>
</comment>
<name>B6WAQ1_9FIRM</name>
<evidence type="ECO:0000256" key="1">
    <source>
        <dbReference type="SAM" id="SignalP"/>
    </source>
</evidence>
<organism evidence="2 3">
    <name type="scientific">Anaerococcus hydrogenalis DSM 7454</name>
    <dbReference type="NCBI Taxonomy" id="561177"/>
    <lineage>
        <taxon>Bacteria</taxon>
        <taxon>Bacillati</taxon>
        <taxon>Bacillota</taxon>
        <taxon>Tissierellia</taxon>
        <taxon>Tissierellales</taxon>
        <taxon>Peptoniphilaceae</taxon>
        <taxon>Anaerococcus</taxon>
    </lineage>
</organism>
<feature type="chain" id="PRO_5002852210" description="Gram-positive signal peptide protein, YSIRK family" evidence="1">
    <location>
        <begin position="25"/>
        <end position="75"/>
    </location>
</feature>
<protein>
    <recommendedName>
        <fullName evidence="4">Gram-positive signal peptide protein, YSIRK family</fullName>
    </recommendedName>
</protein>
<dbReference type="RefSeq" id="WP_004815347.1">
    <property type="nucleotide sequence ID" value="NZ_ABXA01000043.1"/>
</dbReference>
<sequence length="75" mass="8119">MSKKNIGSTIGVLAAVTIGATAYASTINNLDKEDQSKKVLDSNVSYIDKEYASTAKKVKKTTLMKLAIQNLQKNL</sequence>
<dbReference type="EMBL" id="ABXA01000043">
    <property type="protein sequence ID" value="EEB35583.1"/>
    <property type="molecule type" value="Genomic_DNA"/>
</dbReference>
<reference evidence="2 3" key="1">
    <citation type="submission" date="2008-09" db="EMBL/GenBank/DDBJ databases">
        <authorList>
            <person name="Fulton L."/>
            <person name="Clifton S."/>
            <person name="Fulton B."/>
            <person name="Xu J."/>
            <person name="Minx P."/>
            <person name="Pepin K.H."/>
            <person name="Johnson M."/>
            <person name="Thiruvilangam P."/>
            <person name="Bhonagiri V."/>
            <person name="Nash W.E."/>
            <person name="Mardis E.R."/>
            <person name="Wilson R.K."/>
        </authorList>
    </citation>
    <scope>NUCLEOTIDE SEQUENCE [LARGE SCALE GENOMIC DNA]</scope>
    <source>
        <strain evidence="2 3">DSM 7454</strain>
    </source>
</reference>
<feature type="signal peptide" evidence="1">
    <location>
        <begin position="1"/>
        <end position="24"/>
    </location>
</feature>
<reference evidence="2 3" key="2">
    <citation type="submission" date="2008-10" db="EMBL/GenBank/DDBJ databases">
        <title>Draft genome sequence of Anaerococcus hydrogenalis (DSM 7454).</title>
        <authorList>
            <person name="Sudarsanam P."/>
            <person name="Ley R."/>
            <person name="Guruge J."/>
            <person name="Turnbaugh P.J."/>
            <person name="Mahowald M."/>
            <person name="Liep D."/>
            <person name="Gordon J."/>
        </authorList>
    </citation>
    <scope>NUCLEOTIDE SEQUENCE [LARGE SCALE GENOMIC DNA]</scope>
    <source>
        <strain evidence="2 3">DSM 7454</strain>
    </source>
</reference>
<gene>
    <name evidence="2" type="ORF">ANHYDRO_01769</name>
</gene>
<evidence type="ECO:0008006" key="4">
    <source>
        <dbReference type="Google" id="ProtNLM"/>
    </source>
</evidence>